<keyword evidence="8" id="KW-0472">Membrane</keyword>
<accession>A0A6J1C685</accession>
<dbReference type="PANTHER" id="PTHR31080:SF303">
    <property type="entry name" value="PECTINESTERASE 1-LIKE"/>
    <property type="match status" value="1"/>
</dbReference>
<keyword evidence="10" id="KW-1185">Reference proteome</keyword>
<dbReference type="OrthoDB" id="1670832at2759"/>
<dbReference type="SUPFAM" id="SSF101148">
    <property type="entry name" value="Plant invertase/pectin methylesterase inhibitor"/>
    <property type="match status" value="1"/>
</dbReference>
<dbReference type="KEGG" id="mcha:111008783"/>
<dbReference type="GO" id="GO:0030599">
    <property type="term" value="F:pectinesterase activity"/>
    <property type="evidence" value="ECO:0007669"/>
    <property type="project" value="UniProtKB-EC"/>
</dbReference>
<evidence type="ECO:0000313" key="10">
    <source>
        <dbReference type="Proteomes" id="UP000504603"/>
    </source>
</evidence>
<evidence type="ECO:0000256" key="7">
    <source>
        <dbReference type="ARBA" id="ARBA00038471"/>
    </source>
</evidence>
<evidence type="ECO:0000256" key="1">
    <source>
        <dbReference type="ARBA" id="ARBA00006027"/>
    </source>
</evidence>
<dbReference type="NCBIfam" id="TIGR01614">
    <property type="entry name" value="PME_inhib"/>
    <property type="match status" value="1"/>
</dbReference>
<comment type="similarity">
    <text evidence="1">In the N-terminal section; belongs to the PMEI family.</text>
</comment>
<dbReference type="GO" id="GO:0004857">
    <property type="term" value="F:enzyme inhibitor activity"/>
    <property type="evidence" value="ECO:0007669"/>
    <property type="project" value="InterPro"/>
</dbReference>
<dbReference type="SMART" id="SM00856">
    <property type="entry name" value="PMEI"/>
    <property type="match status" value="1"/>
</dbReference>
<evidence type="ECO:0000256" key="6">
    <source>
        <dbReference type="ARBA" id="ARBA00023180"/>
    </source>
</evidence>
<keyword evidence="8" id="KW-1133">Transmembrane helix</keyword>
<protein>
    <recommendedName>
        <fullName evidence="3">pectinesterase</fullName>
        <ecNumber evidence="3">3.1.1.11</ecNumber>
    </recommendedName>
</protein>
<gene>
    <name evidence="11" type="primary">LOC111008783</name>
</gene>
<dbReference type="Pfam" id="PF04043">
    <property type="entry name" value="PMEI"/>
    <property type="match status" value="1"/>
</dbReference>
<dbReference type="InterPro" id="IPR051955">
    <property type="entry name" value="PME_Inhibitor"/>
</dbReference>
<evidence type="ECO:0000256" key="4">
    <source>
        <dbReference type="ARBA" id="ARBA00022729"/>
    </source>
</evidence>
<name>A0A6J1C685_MOMCH</name>
<keyword evidence="8" id="KW-0812">Transmembrane</keyword>
<keyword evidence="6" id="KW-0325">Glycoprotein</keyword>
<dbReference type="InterPro" id="IPR006501">
    <property type="entry name" value="Pectinesterase_inhib_dom"/>
</dbReference>
<feature type="domain" description="Pectinesterase inhibitor" evidence="9">
    <location>
        <begin position="73"/>
        <end position="226"/>
    </location>
</feature>
<keyword evidence="4" id="KW-0732">Signal</keyword>
<evidence type="ECO:0000256" key="5">
    <source>
        <dbReference type="ARBA" id="ARBA00023157"/>
    </source>
</evidence>
<dbReference type="FunFam" id="1.20.140.40:FF:000010">
    <property type="entry name" value="Pectinesterase"/>
    <property type="match status" value="1"/>
</dbReference>
<proteinExistence type="inferred from homology"/>
<dbReference type="RefSeq" id="XP_022137285.1">
    <property type="nucleotide sequence ID" value="XM_022281593.1"/>
</dbReference>
<comment type="similarity">
    <text evidence="2">In the C-terminal section; belongs to the pectinesterase family.</text>
</comment>
<evidence type="ECO:0000256" key="3">
    <source>
        <dbReference type="ARBA" id="ARBA00013229"/>
    </source>
</evidence>
<evidence type="ECO:0000256" key="2">
    <source>
        <dbReference type="ARBA" id="ARBA00007786"/>
    </source>
</evidence>
<evidence type="ECO:0000313" key="11">
    <source>
        <dbReference type="RefSeq" id="XP_022137285.1"/>
    </source>
</evidence>
<dbReference type="PANTHER" id="PTHR31080">
    <property type="entry name" value="PECTINESTERASE INHIBITOR-LIKE"/>
    <property type="match status" value="1"/>
</dbReference>
<dbReference type="Gene3D" id="1.20.140.40">
    <property type="entry name" value="Invertase/pectin methylesterase inhibitor family protein"/>
    <property type="match status" value="1"/>
</dbReference>
<dbReference type="AlphaFoldDB" id="A0A6J1C685"/>
<dbReference type="Proteomes" id="UP000504603">
    <property type="component" value="Unplaced"/>
</dbReference>
<sequence length="242" mass="26084">MDQINALKGYGKVTHLELGDQIPPPSKPNFRSRKQKSLLIITAVVLSTLVVGAYIHNSTGDKSSKSPSLNSNSADSIVKIVCNVTRYPDSCFTSIISLNGSPEPDPEVILKLSLQVSLDELSNLSGSLKNLSANGDGGGALKDCESQIEDAIERVNESKAEMEADAAGEKTLTESKIGDIQTWMSSAMTDQESCLDGLEEMDSTSFLEVKTRMRKSVQYVSNSLAIVANIHVILAKLNMPLH</sequence>
<dbReference type="EC" id="3.1.1.11" evidence="3"/>
<organism evidence="10 11">
    <name type="scientific">Momordica charantia</name>
    <name type="common">Bitter gourd</name>
    <name type="synonym">Balsam pear</name>
    <dbReference type="NCBI Taxonomy" id="3673"/>
    <lineage>
        <taxon>Eukaryota</taxon>
        <taxon>Viridiplantae</taxon>
        <taxon>Streptophyta</taxon>
        <taxon>Embryophyta</taxon>
        <taxon>Tracheophyta</taxon>
        <taxon>Spermatophyta</taxon>
        <taxon>Magnoliopsida</taxon>
        <taxon>eudicotyledons</taxon>
        <taxon>Gunneridae</taxon>
        <taxon>Pentapetalae</taxon>
        <taxon>rosids</taxon>
        <taxon>fabids</taxon>
        <taxon>Cucurbitales</taxon>
        <taxon>Cucurbitaceae</taxon>
        <taxon>Momordiceae</taxon>
        <taxon>Momordica</taxon>
    </lineage>
</organism>
<evidence type="ECO:0000259" key="9">
    <source>
        <dbReference type="SMART" id="SM00856"/>
    </source>
</evidence>
<evidence type="ECO:0000256" key="8">
    <source>
        <dbReference type="SAM" id="Phobius"/>
    </source>
</evidence>
<feature type="transmembrane region" description="Helical" evidence="8">
    <location>
        <begin position="37"/>
        <end position="55"/>
    </location>
</feature>
<keyword evidence="5" id="KW-1015">Disulfide bond</keyword>
<dbReference type="InterPro" id="IPR035513">
    <property type="entry name" value="Invertase/methylesterase_inhib"/>
</dbReference>
<comment type="similarity">
    <text evidence="7">Belongs to the PMEI family.</text>
</comment>
<dbReference type="CDD" id="cd15798">
    <property type="entry name" value="PMEI-like_3"/>
    <property type="match status" value="1"/>
</dbReference>
<reference evidence="11" key="1">
    <citation type="submission" date="2025-08" db="UniProtKB">
        <authorList>
            <consortium name="RefSeq"/>
        </authorList>
    </citation>
    <scope>IDENTIFICATION</scope>
    <source>
        <strain evidence="11">OHB3-1</strain>
    </source>
</reference>
<dbReference type="GeneID" id="111008783"/>